<dbReference type="InterPro" id="IPR036291">
    <property type="entry name" value="NAD(P)-bd_dom_sf"/>
</dbReference>
<keyword evidence="6" id="KW-1185">Reference proteome</keyword>
<dbReference type="eggNOG" id="COG0287">
    <property type="taxonomic scope" value="Bacteria"/>
</dbReference>
<dbReference type="InterPro" id="IPR003099">
    <property type="entry name" value="Prephen_DH"/>
</dbReference>
<dbReference type="GO" id="GO:0006571">
    <property type="term" value="P:tyrosine biosynthetic process"/>
    <property type="evidence" value="ECO:0007669"/>
    <property type="project" value="InterPro"/>
</dbReference>
<dbReference type="Pfam" id="PF20463">
    <property type="entry name" value="PDH_C"/>
    <property type="match status" value="1"/>
</dbReference>
<sequence>MIRTLAVVGTGLIGTSVGLAMSRQGVTVHLVDRDASAARTAAALGAGVTDSPAGPVDLAVIAVPPRAVAGVLAEQRARGLARSYTDVASVKALPVRESGDGTPDATYVGGHPMAGRERSGPLAARADLFEGRPWVLTPSPHTSRTALNHALELVARCGATPLVMDHEAHDRAVALTSHAPHVVASLLAARLQHGTPDVLRLVGQGLRDTTRIAGGDPHLWTDILCSNAAPVVQVLREVERDLAGLCSALEDVGRDGEPKAASRRHVSDLLERGAAGLRAVRPWPAPGPVARQPFRVTVAERPGELTRLLDIVVEHGVDAHEVTARIAPENAGVTAEFAAPADTAGELRRRLAERGWHVEDASARPYRRPQSSRGSHPWEDGVVPAQRVAAALPGV</sequence>
<dbReference type="STRING" id="1907.SGLAU_25430"/>
<dbReference type="EMBL" id="CP009438">
    <property type="protein sequence ID" value="AIS01024.1"/>
    <property type="molecule type" value="Genomic_DNA"/>
</dbReference>
<evidence type="ECO:0000256" key="1">
    <source>
        <dbReference type="ARBA" id="ARBA00007964"/>
    </source>
</evidence>
<feature type="region of interest" description="Disordered" evidence="3">
    <location>
        <begin position="95"/>
        <end position="117"/>
    </location>
</feature>
<comment type="similarity">
    <text evidence="1">Belongs to the prephenate/arogenate dehydrogenase family.</text>
</comment>
<dbReference type="Proteomes" id="UP000029482">
    <property type="component" value="Chromosome"/>
</dbReference>
<dbReference type="InterPro" id="IPR046826">
    <property type="entry name" value="PDH_N"/>
</dbReference>
<dbReference type="Pfam" id="PF02153">
    <property type="entry name" value="PDH_N"/>
    <property type="match status" value="1"/>
</dbReference>
<feature type="domain" description="Prephenate/arogenate dehydrogenase" evidence="4">
    <location>
        <begin position="3"/>
        <end position="277"/>
    </location>
</feature>
<dbReference type="GO" id="GO:0070403">
    <property type="term" value="F:NAD+ binding"/>
    <property type="evidence" value="ECO:0007669"/>
    <property type="project" value="InterPro"/>
</dbReference>
<proteinExistence type="inferred from homology"/>
<evidence type="ECO:0000313" key="5">
    <source>
        <dbReference type="EMBL" id="AIS01024.1"/>
    </source>
</evidence>
<dbReference type="InterPro" id="IPR008927">
    <property type="entry name" value="6-PGluconate_DH-like_C_sf"/>
</dbReference>
<keyword evidence="2" id="KW-0560">Oxidoreductase</keyword>
<dbReference type="PROSITE" id="PS51176">
    <property type="entry name" value="PDH_ADH"/>
    <property type="match status" value="1"/>
</dbReference>
<protein>
    <submittedName>
        <fullName evidence="5">Putative prephenate dehydrogenase</fullName>
    </submittedName>
</protein>
<dbReference type="HOGENOM" id="CLU_055968_1_1_11"/>
<dbReference type="PANTHER" id="PTHR21363:SF0">
    <property type="entry name" value="PREPHENATE DEHYDROGENASE [NADP(+)]"/>
    <property type="match status" value="1"/>
</dbReference>
<evidence type="ECO:0000259" key="4">
    <source>
        <dbReference type="PROSITE" id="PS51176"/>
    </source>
</evidence>
<dbReference type="InterPro" id="IPR050812">
    <property type="entry name" value="Preph/Arog_dehydrog"/>
</dbReference>
<dbReference type="InterPro" id="IPR046825">
    <property type="entry name" value="PDH_C"/>
</dbReference>
<evidence type="ECO:0000256" key="2">
    <source>
        <dbReference type="ARBA" id="ARBA00023002"/>
    </source>
</evidence>
<feature type="region of interest" description="Disordered" evidence="3">
    <location>
        <begin position="361"/>
        <end position="382"/>
    </location>
</feature>
<dbReference type="SUPFAM" id="SSF51735">
    <property type="entry name" value="NAD(P)-binding Rossmann-fold domains"/>
    <property type="match status" value="1"/>
</dbReference>
<dbReference type="GO" id="GO:0004665">
    <property type="term" value="F:prephenate dehydrogenase (NADP+) activity"/>
    <property type="evidence" value="ECO:0007669"/>
    <property type="project" value="InterPro"/>
</dbReference>
<organism evidence="5 6">
    <name type="scientific">Streptomyces glaucescens</name>
    <dbReference type="NCBI Taxonomy" id="1907"/>
    <lineage>
        <taxon>Bacteria</taxon>
        <taxon>Bacillati</taxon>
        <taxon>Actinomycetota</taxon>
        <taxon>Actinomycetes</taxon>
        <taxon>Kitasatosporales</taxon>
        <taxon>Streptomycetaceae</taxon>
        <taxon>Streptomyces</taxon>
    </lineage>
</organism>
<dbReference type="RefSeq" id="WP_063838890.1">
    <property type="nucleotide sequence ID" value="NZ_CP009438.1"/>
</dbReference>
<dbReference type="Gene3D" id="1.10.3660.10">
    <property type="entry name" value="6-phosphogluconate dehydrogenase C-terminal like domain"/>
    <property type="match status" value="1"/>
</dbReference>
<name>A0A089XCP3_STRGA</name>
<dbReference type="KEGG" id="sgu:SGLAU_25430"/>
<evidence type="ECO:0000313" key="6">
    <source>
        <dbReference type="Proteomes" id="UP000029482"/>
    </source>
</evidence>
<gene>
    <name evidence="5" type="ORF">SGLAU_25430</name>
</gene>
<dbReference type="SUPFAM" id="SSF48179">
    <property type="entry name" value="6-phosphogluconate dehydrogenase C-terminal domain-like"/>
    <property type="match status" value="1"/>
</dbReference>
<evidence type="ECO:0000256" key="3">
    <source>
        <dbReference type="SAM" id="MobiDB-lite"/>
    </source>
</evidence>
<dbReference type="AlphaFoldDB" id="A0A089XCP3"/>
<dbReference type="NCBIfam" id="NF005112">
    <property type="entry name" value="PRK06545.2-4"/>
    <property type="match status" value="1"/>
</dbReference>
<accession>A0A089XCP3</accession>
<reference evidence="6" key="1">
    <citation type="journal article" date="2015" name="J. Biotechnol.">
        <title>Complete genome sequence of the actinobacterium Streptomyces glaucescens GLA.O (DSM 40922) consisting of a linear chromosome and one linear plasmid.</title>
        <authorList>
            <person name="Ortseifen V."/>
            <person name="Winkler A."/>
            <person name="Albersmeier A."/>
            <person name="Wendler S."/>
            <person name="Puhler A."/>
            <person name="Kalinowski J."/>
            <person name="Ruckert C."/>
        </authorList>
    </citation>
    <scope>NUCLEOTIDE SEQUENCE [LARGE SCALE GENOMIC DNA]</scope>
    <source>
        <strain evidence="6">DSM 40922 / GLA O</strain>
    </source>
</reference>
<dbReference type="Gene3D" id="3.40.50.720">
    <property type="entry name" value="NAD(P)-binding Rossmann-like Domain"/>
    <property type="match status" value="1"/>
</dbReference>
<dbReference type="PANTHER" id="PTHR21363">
    <property type="entry name" value="PREPHENATE DEHYDROGENASE"/>
    <property type="match status" value="1"/>
</dbReference>
<dbReference type="GO" id="GO:0008977">
    <property type="term" value="F:prephenate dehydrogenase (NAD+) activity"/>
    <property type="evidence" value="ECO:0007669"/>
    <property type="project" value="InterPro"/>
</dbReference>